<dbReference type="PANTHER" id="PTHR43481">
    <property type="entry name" value="FRUCTOSE-1-PHOSPHATE PHOSPHATASE"/>
    <property type="match status" value="1"/>
</dbReference>
<sequence>MGVTSTHDLRVRAGEFLRRPGAAVLLDLDGTLVDSEPMQRAAFAAYFASRGWEVPEAVVRQFMGRRGRESFAAIAGPWAGEDPVALTDAVIAMTDPVTHPPVPVPGAAEAIRAWREQDLPVSLVTSAFRSWAEEALELLGAADLGVRLVTAEDTPVGKPAPAPFLLGAERLGVDPADCLAAEDSVAGLASARAAGVGFVVGVTTSLGADALAQAGADAVVPDLTTLAP</sequence>
<keyword evidence="2" id="KW-1185">Reference proteome</keyword>
<dbReference type="InterPro" id="IPR023198">
    <property type="entry name" value="PGP-like_dom2"/>
</dbReference>
<accession>A0ABR8Z4G0</accession>
<protein>
    <submittedName>
        <fullName evidence="1">HAD family phosphatase</fullName>
    </submittedName>
</protein>
<dbReference type="InterPro" id="IPR051806">
    <property type="entry name" value="HAD-like_SPP"/>
</dbReference>
<reference evidence="1 2" key="1">
    <citation type="submission" date="2020-08" db="EMBL/GenBank/DDBJ databases">
        <title>A Genomic Blueprint of the Chicken Gut Microbiome.</title>
        <authorList>
            <person name="Gilroy R."/>
            <person name="Ravi A."/>
            <person name="Getino M."/>
            <person name="Pursley I."/>
            <person name="Horton D.L."/>
            <person name="Alikhan N.-F."/>
            <person name="Baker D."/>
            <person name="Gharbi K."/>
            <person name="Hall N."/>
            <person name="Watson M."/>
            <person name="Adriaenssens E.M."/>
            <person name="Foster-Nyarko E."/>
            <person name="Jarju S."/>
            <person name="Secka A."/>
            <person name="Antonio M."/>
            <person name="Oren A."/>
            <person name="Chaudhuri R."/>
            <person name="La Ragione R.M."/>
            <person name="Hildebrand F."/>
            <person name="Pallen M.J."/>
        </authorList>
    </citation>
    <scope>NUCLEOTIDE SEQUENCE [LARGE SCALE GENOMIC DNA]</scope>
    <source>
        <strain evidence="1 2">Sa1BUA1</strain>
    </source>
</reference>
<dbReference type="NCBIfam" id="TIGR01509">
    <property type="entry name" value="HAD-SF-IA-v3"/>
    <property type="match status" value="1"/>
</dbReference>
<dbReference type="Gene3D" id="1.10.150.240">
    <property type="entry name" value="Putative phosphatase, domain 2"/>
    <property type="match status" value="1"/>
</dbReference>
<name>A0ABR8Z4G0_9MICO</name>
<comment type="caution">
    <text evidence="1">The sequence shown here is derived from an EMBL/GenBank/DDBJ whole genome shotgun (WGS) entry which is preliminary data.</text>
</comment>
<dbReference type="RefSeq" id="WP_251840252.1">
    <property type="nucleotide sequence ID" value="NZ_JACSPO010000008.1"/>
</dbReference>
<dbReference type="SFLD" id="SFLDG01129">
    <property type="entry name" value="C1.5:_HAD__Beta-PGM__Phosphata"/>
    <property type="match status" value="1"/>
</dbReference>
<proteinExistence type="predicted"/>
<evidence type="ECO:0000313" key="1">
    <source>
        <dbReference type="EMBL" id="MBD8063150.1"/>
    </source>
</evidence>
<dbReference type="EMBL" id="JACSPO010000008">
    <property type="protein sequence ID" value="MBD8063150.1"/>
    <property type="molecule type" value="Genomic_DNA"/>
</dbReference>
<evidence type="ECO:0000313" key="2">
    <source>
        <dbReference type="Proteomes" id="UP000661894"/>
    </source>
</evidence>
<dbReference type="InterPro" id="IPR036412">
    <property type="entry name" value="HAD-like_sf"/>
</dbReference>
<dbReference type="Proteomes" id="UP000661894">
    <property type="component" value="Unassembled WGS sequence"/>
</dbReference>
<organism evidence="1 2">
    <name type="scientific">Oceanitalea stevensii</name>
    <dbReference type="NCBI Taxonomy" id="2763072"/>
    <lineage>
        <taxon>Bacteria</taxon>
        <taxon>Bacillati</taxon>
        <taxon>Actinomycetota</taxon>
        <taxon>Actinomycetes</taxon>
        <taxon>Micrococcales</taxon>
        <taxon>Bogoriellaceae</taxon>
        <taxon>Georgenia</taxon>
    </lineage>
</organism>
<dbReference type="InterPro" id="IPR006439">
    <property type="entry name" value="HAD-SF_hydro_IA"/>
</dbReference>
<dbReference type="SFLD" id="SFLDS00003">
    <property type="entry name" value="Haloacid_Dehalogenase"/>
    <property type="match status" value="1"/>
</dbReference>
<dbReference type="InterPro" id="IPR023214">
    <property type="entry name" value="HAD_sf"/>
</dbReference>
<dbReference type="PANTHER" id="PTHR43481:SF4">
    <property type="entry name" value="GLYCEROL-1-PHOSPHATE PHOSPHOHYDROLASE 1-RELATED"/>
    <property type="match status" value="1"/>
</dbReference>
<dbReference type="Pfam" id="PF00702">
    <property type="entry name" value="Hydrolase"/>
    <property type="match status" value="1"/>
</dbReference>
<dbReference type="SUPFAM" id="SSF56784">
    <property type="entry name" value="HAD-like"/>
    <property type="match status" value="1"/>
</dbReference>
<gene>
    <name evidence="1" type="ORF">H9624_12565</name>
</gene>
<dbReference type="Gene3D" id="3.40.50.1000">
    <property type="entry name" value="HAD superfamily/HAD-like"/>
    <property type="match status" value="1"/>
</dbReference>